<evidence type="ECO:0008006" key="3">
    <source>
        <dbReference type="Google" id="ProtNLM"/>
    </source>
</evidence>
<dbReference type="AlphaFoldDB" id="I3C3B2"/>
<evidence type="ECO:0000313" key="2">
    <source>
        <dbReference type="Proteomes" id="UP000004690"/>
    </source>
</evidence>
<name>I3C3B2_9FLAO</name>
<dbReference type="EMBL" id="JH651379">
    <property type="protein sequence ID" value="EIJ38105.1"/>
    <property type="molecule type" value="Genomic_DNA"/>
</dbReference>
<dbReference type="eggNOG" id="ENOG502Z8RA">
    <property type="taxonomic scope" value="Bacteria"/>
</dbReference>
<sequence length="335" mass="38374">MNQLKSLKQQRIELIKTTPNIIISEDEVIQESHGNFIEANTSKVTLEHLKKDCIIPVFSKDNETTISHYEFVNSIHSAISEIFSNSLILKPDIRVSHVIKGRVPTAIGKPAKELLDHEKTIYWERMAFMFELPEITRVINGNKLTLMVGGVRAYNLENLYSKKGMEKFKIFIGFKNMVCCNMCISTDGYFGELRVSAIDQLIEKSLELFSTYNVERHMEAMEFLGKHQISERQFAHLMGKLKMASHAPKLSNREKGVFDINDGQINNVIKNYYTDDNFCKGMDNSLNLWNLYNLFTGANKSSYIHNNIDRNVGSFEFCTSLANSLDSNVGNWFLN</sequence>
<dbReference type="STRING" id="926559.JoomaDRAFT_1085"/>
<reference evidence="1 2" key="1">
    <citation type="submission" date="2012-02" db="EMBL/GenBank/DDBJ databases">
        <title>Improved High-Quality Draft genome of Joostella marina DSM 19592.</title>
        <authorList>
            <consortium name="US DOE Joint Genome Institute (JGI-PGF)"/>
            <person name="Lucas S."/>
            <person name="Copeland A."/>
            <person name="Lapidus A."/>
            <person name="Bruce D."/>
            <person name="Goodwin L."/>
            <person name="Pitluck S."/>
            <person name="Peters L."/>
            <person name="Chertkov O."/>
            <person name="Ovchinnikova G."/>
            <person name="Kyrpides N."/>
            <person name="Mavromatis K."/>
            <person name="Detter J.C."/>
            <person name="Han C."/>
            <person name="Land M."/>
            <person name="Hauser L."/>
            <person name="Markowitz V."/>
            <person name="Cheng J.-F."/>
            <person name="Hugenholtz P."/>
            <person name="Woyke T."/>
            <person name="Wu D."/>
            <person name="Tindall B."/>
            <person name="Brambilla E."/>
            <person name="Klenk H.-P."/>
            <person name="Eisen J.A."/>
        </authorList>
    </citation>
    <scope>NUCLEOTIDE SEQUENCE [LARGE SCALE GENOMIC DNA]</scope>
    <source>
        <strain evidence="1 2">DSM 19592</strain>
    </source>
</reference>
<organism evidence="1 2">
    <name type="scientific">Galbibacter orientalis DSM 19592</name>
    <dbReference type="NCBI Taxonomy" id="926559"/>
    <lineage>
        <taxon>Bacteria</taxon>
        <taxon>Pseudomonadati</taxon>
        <taxon>Bacteroidota</taxon>
        <taxon>Flavobacteriia</taxon>
        <taxon>Flavobacteriales</taxon>
        <taxon>Flavobacteriaceae</taxon>
        <taxon>Galbibacter</taxon>
    </lineage>
</organism>
<dbReference type="Proteomes" id="UP000004690">
    <property type="component" value="Unassembled WGS sequence"/>
</dbReference>
<accession>I3C3B2</accession>
<proteinExistence type="predicted"/>
<dbReference type="InterPro" id="IPR024353">
    <property type="entry name" value="DUF3871"/>
</dbReference>
<evidence type="ECO:0000313" key="1">
    <source>
        <dbReference type="EMBL" id="EIJ38105.1"/>
    </source>
</evidence>
<protein>
    <recommendedName>
        <fullName evidence="3">DUF3871 family protein</fullName>
    </recommendedName>
</protein>
<keyword evidence="2" id="KW-1185">Reference proteome</keyword>
<dbReference type="HOGENOM" id="CLU_057512_0_0_10"/>
<gene>
    <name evidence="1" type="ORF">JoomaDRAFT_1085</name>
</gene>
<dbReference type="Pfam" id="PF12987">
    <property type="entry name" value="DUF3871"/>
    <property type="match status" value="1"/>
</dbReference>
<dbReference type="RefSeq" id="WP_008611223.1">
    <property type="nucleotide sequence ID" value="NZ_JH651379.1"/>
</dbReference>